<accession>A0A1M6PLG3</accession>
<evidence type="ECO:0000259" key="1">
    <source>
        <dbReference type="Pfam" id="PF13173"/>
    </source>
</evidence>
<sequence length="51" mass="6047">MIPRHIASVLKDRLKKFPVLSLTGPRQSGKTTLLRNEFSDYKYYNLERIDH</sequence>
<proteinExistence type="predicted"/>
<dbReference type="AlphaFoldDB" id="A0A1M6PLG3"/>
<dbReference type="Proteomes" id="UP000184050">
    <property type="component" value="Unassembled WGS sequence"/>
</dbReference>
<dbReference type="EMBL" id="FQZE01000064">
    <property type="protein sequence ID" value="SHK08778.1"/>
    <property type="molecule type" value="Genomic_DNA"/>
</dbReference>
<protein>
    <recommendedName>
        <fullName evidence="1">AAA domain-containing protein</fullName>
    </recommendedName>
</protein>
<dbReference type="SUPFAM" id="SSF52540">
    <property type="entry name" value="P-loop containing nucleoside triphosphate hydrolases"/>
    <property type="match status" value="1"/>
</dbReference>
<dbReference type="InterPro" id="IPR041682">
    <property type="entry name" value="AAA_14"/>
</dbReference>
<evidence type="ECO:0000313" key="3">
    <source>
        <dbReference type="Proteomes" id="UP000184050"/>
    </source>
</evidence>
<evidence type="ECO:0000313" key="2">
    <source>
        <dbReference type="EMBL" id="SHK08778.1"/>
    </source>
</evidence>
<dbReference type="InterPro" id="IPR027417">
    <property type="entry name" value="P-loop_NTPase"/>
</dbReference>
<keyword evidence="3" id="KW-1185">Reference proteome</keyword>
<organism evidence="2 3">
    <name type="scientific">Tangfeifania diversioriginum</name>
    <dbReference type="NCBI Taxonomy" id="1168035"/>
    <lineage>
        <taxon>Bacteria</taxon>
        <taxon>Pseudomonadati</taxon>
        <taxon>Bacteroidota</taxon>
        <taxon>Bacteroidia</taxon>
        <taxon>Marinilabiliales</taxon>
        <taxon>Prolixibacteraceae</taxon>
        <taxon>Tangfeifania</taxon>
    </lineage>
</organism>
<gene>
    <name evidence="2" type="ORF">SAMN05444280_1641</name>
</gene>
<name>A0A1M6PLG3_9BACT</name>
<feature type="domain" description="AAA" evidence="1">
    <location>
        <begin position="17"/>
        <end position="49"/>
    </location>
</feature>
<feature type="non-terminal residue" evidence="2">
    <location>
        <position position="51"/>
    </location>
</feature>
<dbReference type="STRING" id="1168035.SAMN05444280_1641"/>
<dbReference type="Pfam" id="PF13173">
    <property type="entry name" value="AAA_14"/>
    <property type="match status" value="1"/>
</dbReference>
<reference evidence="2 3" key="1">
    <citation type="submission" date="2016-11" db="EMBL/GenBank/DDBJ databases">
        <authorList>
            <person name="Jaros S."/>
            <person name="Januszkiewicz K."/>
            <person name="Wedrychowicz H."/>
        </authorList>
    </citation>
    <scope>NUCLEOTIDE SEQUENCE [LARGE SCALE GENOMIC DNA]</scope>
    <source>
        <strain evidence="2 3">DSM 27063</strain>
    </source>
</reference>
<dbReference type="Gene3D" id="3.40.50.300">
    <property type="entry name" value="P-loop containing nucleotide triphosphate hydrolases"/>
    <property type="match status" value="1"/>
</dbReference>